<evidence type="ECO:0000256" key="1">
    <source>
        <dbReference type="ARBA" id="ARBA00006479"/>
    </source>
</evidence>
<dbReference type="PANTHER" id="PTHR18964:SF149">
    <property type="entry name" value="BIFUNCTIONAL UDP-N-ACETYLGLUCOSAMINE 2-EPIMERASE_N-ACETYLMANNOSAMINE KINASE"/>
    <property type="match status" value="1"/>
</dbReference>
<dbReference type="EMBL" id="SMBI01000007">
    <property type="protein sequence ID" value="TCU23328.1"/>
    <property type="molecule type" value="Genomic_DNA"/>
</dbReference>
<protein>
    <submittedName>
        <fullName evidence="2">Glucokinase</fullName>
    </submittedName>
</protein>
<name>A0AAX2QIE2_9HYPH</name>
<dbReference type="InterPro" id="IPR043129">
    <property type="entry name" value="ATPase_NBD"/>
</dbReference>
<dbReference type="Gene3D" id="3.30.420.40">
    <property type="match status" value="2"/>
</dbReference>
<dbReference type="InterPro" id="IPR049874">
    <property type="entry name" value="ROK_cs"/>
</dbReference>
<dbReference type="PANTHER" id="PTHR18964">
    <property type="entry name" value="ROK (REPRESSOR, ORF, KINASE) FAMILY"/>
    <property type="match status" value="1"/>
</dbReference>
<accession>A0AAX2QIE2</accession>
<dbReference type="InterPro" id="IPR000600">
    <property type="entry name" value="ROK"/>
</dbReference>
<gene>
    <name evidence="2" type="ORF">EV131_10775</name>
</gene>
<comment type="similarity">
    <text evidence="1">Belongs to the ROK (NagC/XylR) family.</text>
</comment>
<sequence>MGARTLTHGLHMQQIAIGIDLGGTQVRAALVDEQGRILARAAEPTDALAGPDRVLAQICGLTDGLLAASNPASVVGVGVSAPGPLDTVAGVASNIPTLSGFVDFPLKAELQKRFPFPVDLENDAIAAAIGEWQFGAGKGLDNLVYVTVSTGIGGGVVSDGRVVRGRKGMAAHVGHMSVVPNGQLCPCGNRGCFEAYGSGTAFARRAQMRAMESSGTTIGSDGGAIDSRSVFAAARDGDRLANQLIDEEAEILGRGFTSLIHIFSPDIIVMGGGLSHEFDRLQPGIQAYITQWAMPAFKDVRVMLAALDQNSGLVGAAALAFLSGKVPAIDQL</sequence>
<reference evidence="2 3" key="1">
    <citation type="submission" date="2019-03" db="EMBL/GenBank/DDBJ databases">
        <title>Genomic Encyclopedia of Type Strains, Phase IV (KMG-V): Genome sequencing to study the core and pangenomes of soil and plant-associated prokaryotes.</title>
        <authorList>
            <person name="Whitman W."/>
        </authorList>
    </citation>
    <scope>NUCLEOTIDE SEQUENCE [LARGE SCALE GENOMIC DNA]</scope>
    <source>
        <strain evidence="2 3">FB403</strain>
    </source>
</reference>
<comment type="caution">
    <text evidence="2">The sequence shown here is derived from an EMBL/GenBank/DDBJ whole genome shotgun (WGS) entry which is preliminary data.</text>
</comment>
<dbReference type="SUPFAM" id="SSF53067">
    <property type="entry name" value="Actin-like ATPase domain"/>
    <property type="match status" value="1"/>
</dbReference>
<evidence type="ECO:0000313" key="3">
    <source>
        <dbReference type="Proteomes" id="UP000295021"/>
    </source>
</evidence>
<evidence type="ECO:0000313" key="2">
    <source>
        <dbReference type="EMBL" id="TCU23328.1"/>
    </source>
</evidence>
<dbReference type="Pfam" id="PF00480">
    <property type="entry name" value="ROK"/>
    <property type="match status" value="1"/>
</dbReference>
<proteinExistence type="inferred from homology"/>
<dbReference type="AlphaFoldDB" id="A0AAX2QIE2"/>
<organism evidence="2 3">
    <name type="scientific">Rhizobium laguerreae</name>
    <dbReference type="NCBI Taxonomy" id="1076926"/>
    <lineage>
        <taxon>Bacteria</taxon>
        <taxon>Pseudomonadati</taxon>
        <taxon>Pseudomonadota</taxon>
        <taxon>Alphaproteobacteria</taxon>
        <taxon>Hyphomicrobiales</taxon>
        <taxon>Rhizobiaceae</taxon>
        <taxon>Rhizobium/Agrobacterium group</taxon>
        <taxon>Rhizobium</taxon>
    </lineage>
</organism>
<dbReference type="Proteomes" id="UP000295021">
    <property type="component" value="Unassembled WGS sequence"/>
</dbReference>
<dbReference type="PROSITE" id="PS01125">
    <property type="entry name" value="ROK"/>
    <property type="match status" value="1"/>
</dbReference>